<dbReference type="Pfam" id="PF12146">
    <property type="entry name" value="Hydrolase_4"/>
    <property type="match status" value="1"/>
</dbReference>
<evidence type="ECO:0000259" key="2">
    <source>
        <dbReference type="Pfam" id="PF00561"/>
    </source>
</evidence>
<protein>
    <submittedName>
        <fullName evidence="4">Epoxide hydrolase B</fullName>
    </submittedName>
</protein>
<dbReference type="InterPro" id="IPR022742">
    <property type="entry name" value="Hydrolase_4"/>
</dbReference>
<dbReference type="InterPro" id="IPR000073">
    <property type="entry name" value="AB_hydrolase_1"/>
</dbReference>
<feature type="signal peptide" evidence="1">
    <location>
        <begin position="1"/>
        <end position="20"/>
    </location>
</feature>
<dbReference type="Gene3D" id="3.40.50.1820">
    <property type="entry name" value="alpha/beta hydrolase"/>
    <property type="match status" value="3"/>
</dbReference>
<evidence type="ECO:0000256" key="1">
    <source>
        <dbReference type="SAM" id="SignalP"/>
    </source>
</evidence>
<feature type="domain" description="AB hydrolase-1" evidence="2">
    <location>
        <begin position="469"/>
        <end position="655"/>
    </location>
</feature>
<keyword evidence="5" id="KW-1185">Reference proteome</keyword>
<evidence type="ECO:0000313" key="4">
    <source>
        <dbReference type="EMBL" id="KAK5997655.1"/>
    </source>
</evidence>
<keyword evidence="4" id="KW-0378">Hydrolase</keyword>
<feature type="domain" description="Serine aminopeptidase S33" evidence="3">
    <location>
        <begin position="173"/>
        <end position="411"/>
    </location>
</feature>
<name>A0ABR0T0W7_9HYPO</name>
<dbReference type="InterPro" id="IPR029058">
    <property type="entry name" value="AB_hydrolase_fold"/>
</dbReference>
<evidence type="ECO:0000313" key="5">
    <source>
        <dbReference type="Proteomes" id="UP001338125"/>
    </source>
</evidence>
<dbReference type="EMBL" id="JAVFKD010000001">
    <property type="protein sequence ID" value="KAK5997655.1"/>
    <property type="molecule type" value="Genomic_DNA"/>
</dbReference>
<feature type="chain" id="PRO_5046105274" evidence="1">
    <location>
        <begin position="21"/>
        <end position="742"/>
    </location>
</feature>
<accession>A0ABR0T0W7</accession>
<dbReference type="Pfam" id="PF00561">
    <property type="entry name" value="Abhydrolase_1"/>
    <property type="match status" value="1"/>
</dbReference>
<evidence type="ECO:0000259" key="3">
    <source>
        <dbReference type="Pfam" id="PF12146"/>
    </source>
</evidence>
<comment type="caution">
    <text evidence="4">The sequence shown here is derived from an EMBL/GenBank/DDBJ whole genome shotgun (WGS) entry which is preliminary data.</text>
</comment>
<dbReference type="Proteomes" id="UP001338125">
    <property type="component" value="Unassembled WGS sequence"/>
</dbReference>
<organism evidence="4 5">
    <name type="scientific">Cladobotryum mycophilum</name>
    <dbReference type="NCBI Taxonomy" id="491253"/>
    <lineage>
        <taxon>Eukaryota</taxon>
        <taxon>Fungi</taxon>
        <taxon>Dikarya</taxon>
        <taxon>Ascomycota</taxon>
        <taxon>Pezizomycotina</taxon>
        <taxon>Sordariomycetes</taxon>
        <taxon>Hypocreomycetidae</taxon>
        <taxon>Hypocreales</taxon>
        <taxon>Hypocreaceae</taxon>
        <taxon>Cladobotryum</taxon>
    </lineage>
</organism>
<dbReference type="PANTHER" id="PTHR34853">
    <property type="match status" value="1"/>
</dbReference>
<dbReference type="InterPro" id="IPR000639">
    <property type="entry name" value="Epox_hydrolase-like"/>
</dbReference>
<dbReference type="GO" id="GO:0016787">
    <property type="term" value="F:hydrolase activity"/>
    <property type="evidence" value="ECO:0007669"/>
    <property type="project" value="UniProtKB-KW"/>
</dbReference>
<dbReference type="PANTHER" id="PTHR34853:SF1">
    <property type="entry name" value="LIPASE 5"/>
    <property type="match status" value="1"/>
</dbReference>
<dbReference type="SUPFAM" id="SSF53474">
    <property type="entry name" value="alpha/beta-Hydrolases"/>
    <property type="match status" value="2"/>
</dbReference>
<dbReference type="PRINTS" id="PR00412">
    <property type="entry name" value="EPOXHYDRLASE"/>
</dbReference>
<reference evidence="4 5" key="1">
    <citation type="submission" date="2024-01" db="EMBL/GenBank/DDBJ databases">
        <title>Complete genome of Cladobotryum mycophilum ATHUM6906.</title>
        <authorList>
            <person name="Christinaki A.C."/>
            <person name="Myridakis A.I."/>
            <person name="Kouvelis V.N."/>
        </authorList>
    </citation>
    <scope>NUCLEOTIDE SEQUENCE [LARGE SCALE GENOMIC DNA]</scope>
    <source>
        <strain evidence="4 5">ATHUM6906</strain>
    </source>
</reference>
<gene>
    <name evidence="4" type="ORF">PT974_00010</name>
</gene>
<proteinExistence type="predicted"/>
<sequence length="742" mass="80901">MHLFLFALFLLCPLLRTAVAIQASNFNVSDDFAEAHGCGLQCRDTLRQTNQIDLSTFGQDFDFGFYTTAANFSTSKPGDVLKVQPMDPNPLQVKGGTTVYRIQYTSRDIDGSLVPATAFIALPYTPAPSYNTSMDGKSKIRYPLAAYAHGTSGIYRGCAPSTSPSLYDYDSWQLLVERGYAVVATDYAGLGNNYTEHKYLSFPAQVNDIYYSVLAARKALDDGALFTNEWVAVGHSQGGGVVWKLSESDLIKNDKNYLGTVALAPAARVADMFLANTTAVARSGYLPLHAKALQRVEPSYQLTILGAVLHKRVAIADSAQLCFSALLGLSNDLEEKDIVSSDGFDEYKRKLLKWQAEMAPANGTKSSAPVLVLQGLDDTSVLPETTRLVYKSACNAGSKIYLREYPGLEHSPIIVAAAPEWLQWIDERFAAVVSSPLPTLAPVQHINTSILSIAYYDSAPNNTTAPVAILIHGFPYSIDSYVDTVPQLASQGYRVIVPSLRGYGATTFLSLTTPRSAEQAALGKDVIDLMDALGIKKAIFAGYDWGTVIVNVAAALWPDRCSGMVAANSYLIQNRQTAWTIAPPTTLATRWYFYVFLTAQGYSSLANDTKGWARTLWSKNSPDWIFTEAQLDAASLAFHNPDYVNIATNFYRNRLLYAPGDPAYAGLADRLDKLPVIKVPSVTLDPDQAIVFPATDGSATTKHFTGPRVHHIVKGCGENIPLEKPQVFVDAILEVARLGQHN</sequence>
<dbReference type="InterPro" id="IPR005152">
    <property type="entry name" value="Lipase_secreted"/>
</dbReference>
<keyword evidence="1" id="KW-0732">Signal</keyword>